<sequence length="68" mass="7661">MTVAAQVKQTIASLKGTKATLEIFSNITQEQANRELLIKNTAKLSNIIVQLEQRVKTLEFEEPQYKGL</sequence>
<accession>A0A1S6IVU5</accession>
<dbReference type="Proteomes" id="UP000189464">
    <property type="component" value="Chromosome"/>
</dbReference>
<evidence type="ECO:0000313" key="2">
    <source>
        <dbReference type="Proteomes" id="UP000189464"/>
    </source>
</evidence>
<dbReference type="Pfam" id="PF07870">
    <property type="entry name" value="DUF1657"/>
    <property type="match status" value="1"/>
</dbReference>
<keyword evidence="2" id="KW-1185">Reference proteome</keyword>
<dbReference type="STRING" id="1833852.B0537_07205"/>
<dbReference type="EMBL" id="CP019698">
    <property type="protein sequence ID" value="AQS58891.1"/>
    <property type="molecule type" value="Genomic_DNA"/>
</dbReference>
<evidence type="ECO:0008006" key="3">
    <source>
        <dbReference type="Google" id="ProtNLM"/>
    </source>
</evidence>
<dbReference type="InterPro" id="IPR012452">
    <property type="entry name" value="DUF1657"/>
</dbReference>
<evidence type="ECO:0000313" key="1">
    <source>
        <dbReference type="EMBL" id="AQS58891.1"/>
    </source>
</evidence>
<dbReference type="KEGG" id="dfg:B0537_07205"/>
<protein>
    <recommendedName>
        <fullName evidence="3">DUF1657 domain-containing protein</fullName>
    </recommendedName>
</protein>
<proteinExistence type="predicted"/>
<dbReference type="AlphaFoldDB" id="A0A1S6IVU5"/>
<name>A0A1S6IVU5_9FIRM</name>
<dbReference type="OrthoDB" id="1684731at2"/>
<organism evidence="1 2">
    <name type="scientific">Desulforamulus ferrireducens</name>
    <dbReference type="NCBI Taxonomy" id="1833852"/>
    <lineage>
        <taxon>Bacteria</taxon>
        <taxon>Bacillati</taxon>
        <taxon>Bacillota</taxon>
        <taxon>Clostridia</taxon>
        <taxon>Eubacteriales</taxon>
        <taxon>Peptococcaceae</taxon>
        <taxon>Desulforamulus</taxon>
    </lineage>
</organism>
<reference evidence="1 2" key="1">
    <citation type="journal article" date="2016" name="Int. J. Syst. Evol. Microbiol.">
        <title>Desulfotomaculum ferrireducens sp. nov., a moderately thermophilic sulfate-reducing and dissimilatory Fe(III)-reducing bacterium isolated from compost.</title>
        <authorList>
            <person name="Yang G."/>
            <person name="Guo J."/>
            <person name="Zhuang L."/>
            <person name="Yuan Y."/>
            <person name="Zhou S."/>
        </authorList>
    </citation>
    <scope>NUCLEOTIDE SEQUENCE [LARGE SCALE GENOMIC DNA]</scope>
    <source>
        <strain evidence="1 2">GSS09</strain>
    </source>
</reference>
<gene>
    <name evidence="1" type="ORF">B0537_07205</name>
</gene>